<dbReference type="Pfam" id="PF00701">
    <property type="entry name" value="DHDPS"/>
    <property type="match status" value="1"/>
</dbReference>
<dbReference type="InterPro" id="IPR013785">
    <property type="entry name" value="Aldolase_TIM"/>
</dbReference>
<accession>A0A9X3S8J6</accession>
<comment type="similarity">
    <text evidence="2">Belongs to the DapA family.</text>
</comment>
<evidence type="ECO:0000256" key="4">
    <source>
        <dbReference type="PIRSR" id="PIRSR001365-2"/>
    </source>
</evidence>
<dbReference type="PANTHER" id="PTHR12128:SF67">
    <property type="entry name" value="BLR3884 PROTEIN"/>
    <property type="match status" value="1"/>
</dbReference>
<evidence type="ECO:0000256" key="2">
    <source>
        <dbReference type="PIRNR" id="PIRNR001365"/>
    </source>
</evidence>
<feature type="active site" description="Proton donor/acceptor" evidence="3">
    <location>
        <position position="137"/>
    </location>
</feature>
<protein>
    <submittedName>
        <fullName evidence="5">Dihydrodipicolinate synthase family protein</fullName>
    </submittedName>
</protein>
<sequence>MLQGVFAAVLTPMREDLSVDRAAYAAHCRRLLDEGAHGLAIFGTTGEANSLSVAERVSAWDDLVADGIPADALLPGTGACALPDAVDLARAALDVGAPGVLALPPFYYKGVSDDGLFRFFAELIERVGDDRLRLFLYHIPPMAQVGFTPELIGRLLDAYPGVVAGTKDSAGDAARIERLCREFPDLTVFAGSERFLLDTLRWGGDGCISATCNVTAAQSRRVYDLWAANDPAADAEQASLTEARTFLEGFPPIPALKAIMRARTGDDVWANLRPPLDALADPTALLARVANHGL</sequence>
<dbReference type="Gene3D" id="3.20.20.70">
    <property type="entry name" value="Aldolase class I"/>
    <property type="match status" value="1"/>
</dbReference>
<dbReference type="RefSeq" id="WP_270026647.1">
    <property type="nucleotide sequence ID" value="NZ_JAPDDP010000033.1"/>
</dbReference>
<dbReference type="Proteomes" id="UP001147653">
    <property type="component" value="Unassembled WGS sequence"/>
</dbReference>
<dbReference type="AlphaFoldDB" id="A0A9X3S8J6"/>
<keyword evidence="1 2" id="KW-0456">Lyase</keyword>
<dbReference type="PANTHER" id="PTHR12128">
    <property type="entry name" value="DIHYDRODIPICOLINATE SYNTHASE"/>
    <property type="match status" value="1"/>
</dbReference>
<reference evidence="5" key="1">
    <citation type="submission" date="2022-10" db="EMBL/GenBank/DDBJ databases">
        <title>The WGS of Solirubrobacter phytolaccae KCTC 29190.</title>
        <authorList>
            <person name="Jiang Z."/>
        </authorList>
    </citation>
    <scope>NUCLEOTIDE SEQUENCE</scope>
    <source>
        <strain evidence="5">KCTC 29190</strain>
    </source>
</reference>
<feature type="binding site" evidence="4">
    <location>
        <position position="45"/>
    </location>
    <ligand>
        <name>pyruvate</name>
        <dbReference type="ChEBI" id="CHEBI:15361"/>
    </ligand>
</feature>
<feature type="binding site" evidence="4">
    <location>
        <position position="208"/>
    </location>
    <ligand>
        <name>pyruvate</name>
        <dbReference type="ChEBI" id="CHEBI:15361"/>
    </ligand>
</feature>
<dbReference type="InterPro" id="IPR002220">
    <property type="entry name" value="DapA-like"/>
</dbReference>
<evidence type="ECO:0000313" key="5">
    <source>
        <dbReference type="EMBL" id="MDA0182284.1"/>
    </source>
</evidence>
<dbReference type="GO" id="GO:0008840">
    <property type="term" value="F:4-hydroxy-tetrahydrodipicolinate synthase activity"/>
    <property type="evidence" value="ECO:0007669"/>
    <property type="project" value="TreeGrafter"/>
</dbReference>
<gene>
    <name evidence="5" type="ORF">OJ997_18400</name>
</gene>
<evidence type="ECO:0000313" key="6">
    <source>
        <dbReference type="Proteomes" id="UP001147653"/>
    </source>
</evidence>
<feature type="active site" description="Schiff-base intermediate with substrate" evidence="3">
    <location>
        <position position="167"/>
    </location>
</feature>
<dbReference type="SMART" id="SM01130">
    <property type="entry name" value="DHDPS"/>
    <property type="match status" value="1"/>
</dbReference>
<keyword evidence="6" id="KW-1185">Reference proteome</keyword>
<dbReference type="EMBL" id="JAPDDP010000033">
    <property type="protein sequence ID" value="MDA0182284.1"/>
    <property type="molecule type" value="Genomic_DNA"/>
</dbReference>
<proteinExistence type="inferred from homology"/>
<name>A0A9X3S8J6_9ACTN</name>
<dbReference type="PRINTS" id="PR00146">
    <property type="entry name" value="DHPICSNTHASE"/>
</dbReference>
<organism evidence="5 6">
    <name type="scientific">Solirubrobacter phytolaccae</name>
    <dbReference type="NCBI Taxonomy" id="1404360"/>
    <lineage>
        <taxon>Bacteria</taxon>
        <taxon>Bacillati</taxon>
        <taxon>Actinomycetota</taxon>
        <taxon>Thermoleophilia</taxon>
        <taxon>Solirubrobacterales</taxon>
        <taxon>Solirubrobacteraceae</taxon>
        <taxon>Solirubrobacter</taxon>
    </lineage>
</organism>
<dbReference type="PIRSF" id="PIRSF001365">
    <property type="entry name" value="DHDPS"/>
    <property type="match status" value="1"/>
</dbReference>
<evidence type="ECO:0000256" key="3">
    <source>
        <dbReference type="PIRSR" id="PIRSR001365-1"/>
    </source>
</evidence>
<evidence type="ECO:0000256" key="1">
    <source>
        <dbReference type="ARBA" id="ARBA00023239"/>
    </source>
</evidence>
<dbReference type="SUPFAM" id="SSF51569">
    <property type="entry name" value="Aldolase"/>
    <property type="match status" value="1"/>
</dbReference>
<comment type="caution">
    <text evidence="5">The sequence shown here is derived from an EMBL/GenBank/DDBJ whole genome shotgun (WGS) entry which is preliminary data.</text>
</comment>
<dbReference type="CDD" id="cd00408">
    <property type="entry name" value="DHDPS-like"/>
    <property type="match status" value="1"/>
</dbReference>